<dbReference type="Proteomes" id="UP000072530">
    <property type="component" value="Unassembled WGS sequence"/>
</dbReference>
<name>A0A0Z8E7T8_STRSU</name>
<dbReference type="EMBL" id="JANJPK010000003">
    <property type="protein sequence ID" value="MCR1231933.1"/>
    <property type="molecule type" value="Genomic_DNA"/>
</dbReference>
<evidence type="ECO:0000313" key="4">
    <source>
        <dbReference type="Proteomes" id="UP000072530"/>
    </source>
</evidence>
<dbReference type="EMBL" id="FIGG01000001">
    <property type="protein sequence ID" value="CYU35688.1"/>
    <property type="molecule type" value="Genomic_DNA"/>
</dbReference>
<accession>A0A0Z8E7T8</accession>
<reference evidence="4 5" key="1">
    <citation type="submission" date="2016-02" db="EMBL/GenBank/DDBJ databases">
        <authorList>
            <consortium name="Pathogen Informatics"/>
        </authorList>
    </citation>
    <scope>NUCLEOTIDE SEQUENCE [LARGE SCALE GENOMIC DNA]</scope>
    <source>
        <strain evidence="2 5">LSS30</strain>
        <strain evidence="1 4">LSS31</strain>
    </source>
</reference>
<sequence length="264" mass="29927">MYKVRNLLTFREWQVDTRDELLSELEVLNARKQALDPVDDLEIIHYSAEGVALASTVLKVPFNGTIDEQLTGFGYEKSKVDPLQFFKGLFGSKKKESEKPSEVLIEEMDEKIPVSSEAVEATPDETSTATLDRILESTSLSPEEKQVIEEEEEHEDITDHVADEHLPEVDKGSQKVESQVIEEEQDEEVLPTQILQSEPILKVTNASDIETLSPTLLQQQYVAQLQGEVDRMDELIGRLQKQKQGHLALLEHIENFNPYQALVD</sequence>
<dbReference type="AlphaFoldDB" id="A0A0Z8E7T8"/>
<dbReference type="Proteomes" id="UP001206089">
    <property type="component" value="Unassembled WGS sequence"/>
</dbReference>
<gene>
    <name evidence="2" type="ORF">ERS132392_00807</name>
    <name evidence="1" type="ORF">ERS132393_00342</name>
    <name evidence="3" type="ORF">NQD44_02170</name>
</gene>
<dbReference type="RefSeq" id="WP_024401899.1">
    <property type="nucleotide sequence ID" value="NZ_CEDH01000171.1"/>
</dbReference>
<reference evidence="3" key="2">
    <citation type="submission" date="2022-07" db="EMBL/GenBank/DDBJ databases">
        <authorList>
            <person name="Peng Z."/>
        </authorList>
    </citation>
    <scope>NUCLEOTIDE SEQUENCE</scope>
    <source>
        <strain evidence="3">2022WUSS069</strain>
    </source>
</reference>
<evidence type="ECO:0000313" key="5">
    <source>
        <dbReference type="Proteomes" id="UP000074664"/>
    </source>
</evidence>
<evidence type="ECO:0000313" key="1">
    <source>
        <dbReference type="EMBL" id="CYU35688.1"/>
    </source>
</evidence>
<evidence type="ECO:0000313" key="2">
    <source>
        <dbReference type="EMBL" id="CYU44889.1"/>
    </source>
</evidence>
<evidence type="ECO:0000313" key="3">
    <source>
        <dbReference type="EMBL" id="MCR1231933.1"/>
    </source>
</evidence>
<protein>
    <submittedName>
        <fullName evidence="1">Uncharacterized protein</fullName>
    </submittedName>
</protein>
<dbReference type="Proteomes" id="UP000074664">
    <property type="component" value="Unassembled WGS sequence"/>
</dbReference>
<dbReference type="EMBL" id="FIGH01000003">
    <property type="protein sequence ID" value="CYU44889.1"/>
    <property type="molecule type" value="Genomic_DNA"/>
</dbReference>
<organism evidence="1 4">
    <name type="scientific">Streptococcus suis</name>
    <dbReference type="NCBI Taxonomy" id="1307"/>
    <lineage>
        <taxon>Bacteria</taxon>
        <taxon>Bacillati</taxon>
        <taxon>Bacillota</taxon>
        <taxon>Bacilli</taxon>
        <taxon>Lactobacillales</taxon>
        <taxon>Streptococcaceae</taxon>
        <taxon>Streptococcus</taxon>
    </lineage>
</organism>
<proteinExistence type="predicted"/>